<dbReference type="InterPro" id="IPR004960">
    <property type="entry name" value="LipA_acyltrans"/>
</dbReference>
<evidence type="ECO:0000256" key="2">
    <source>
        <dbReference type="ARBA" id="ARBA00022475"/>
    </source>
</evidence>
<dbReference type="AlphaFoldDB" id="A0A376AK79"/>
<dbReference type="GO" id="GO:0009247">
    <property type="term" value="P:glycolipid biosynthetic process"/>
    <property type="evidence" value="ECO:0007669"/>
    <property type="project" value="UniProtKB-ARBA"/>
</dbReference>
<evidence type="ECO:0000256" key="4">
    <source>
        <dbReference type="ARBA" id="ARBA00022679"/>
    </source>
</evidence>
<dbReference type="Proteomes" id="UP000254764">
    <property type="component" value="Unassembled WGS sequence"/>
</dbReference>
<dbReference type="GO" id="GO:0016746">
    <property type="term" value="F:acyltransferase activity"/>
    <property type="evidence" value="ECO:0007669"/>
    <property type="project" value="UniProtKB-KW"/>
</dbReference>
<dbReference type="Pfam" id="PF03279">
    <property type="entry name" value="Lip_A_acyltrans"/>
    <property type="match status" value="1"/>
</dbReference>
<keyword evidence="2" id="KW-1003">Cell membrane</keyword>
<evidence type="ECO:0000256" key="1">
    <source>
        <dbReference type="ARBA" id="ARBA00004533"/>
    </source>
</evidence>
<gene>
    <name evidence="7" type="ORF">RHIZ70_3930</name>
</gene>
<evidence type="ECO:0000256" key="3">
    <source>
        <dbReference type="ARBA" id="ARBA00022519"/>
    </source>
</evidence>
<evidence type="ECO:0000256" key="6">
    <source>
        <dbReference type="ARBA" id="ARBA00023315"/>
    </source>
</evidence>
<reference evidence="8" key="1">
    <citation type="submission" date="2018-07" db="EMBL/GenBank/DDBJ databases">
        <authorList>
            <person name="Peiro R."/>
            <person name="Begona"/>
            <person name="Cbmso G."/>
            <person name="Lopez M."/>
            <person name="Gonzalez S."/>
        </authorList>
    </citation>
    <scope>NUCLEOTIDE SEQUENCE [LARGE SCALE GENOMIC DNA]</scope>
</reference>
<protein>
    <recommendedName>
        <fullName evidence="9">Lipid A biosynthesis lauroyl acyltransferase</fullName>
    </recommendedName>
</protein>
<dbReference type="CDD" id="cd07984">
    <property type="entry name" value="LPLAT_LABLAT-like"/>
    <property type="match status" value="1"/>
</dbReference>
<name>A0A376AK79_9HYPH</name>
<evidence type="ECO:0000256" key="5">
    <source>
        <dbReference type="ARBA" id="ARBA00023136"/>
    </source>
</evidence>
<dbReference type="PANTHER" id="PTHR30606:SF10">
    <property type="entry name" value="PHOSPHATIDYLINOSITOL MANNOSIDE ACYLTRANSFERASE"/>
    <property type="match status" value="1"/>
</dbReference>
<evidence type="ECO:0000313" key="7">
    <source>
        <dbReference type="EMBL" id="SSC68222.1"/>
    </source>
</evidence>
<evidence type="ECO:0008006" key="9">
    <source>
        <dbReference type="Google" id="ProtNLM"/>
    </source>
</evidence>
<sequence length="342" mass="38065">MTEQDAPARSAGESAKPDIAKRKAWRFSRPDAPGFADFIAGGKARKAFVKYWLTDNVWNGLHLAGHYGMKLMPMDVCSNFGARLGLFALPRYHKVAQKRARATIARLCPQMNEAEREALYIENCKAQGRLMTEFSVVNRIARQPERMVLHNPEYIQDAAKAGPIIIVGMHLGNWEIGPIILRQIGVQPYAFYVPPVERAKAWIAQRVRSKTGLRFIPPGMQGIRPAVSLLKKGGVVSVFADEAFAGKIRGPLFGRAPHLEGNIALTIRLARMTGATICPWYNVRTGDGFRFDAYALPPFKLPPEAKPGERLAEDIKLLNAVIEPVVLAHLDQWYFLDNALPS</sequence>
<keyword evidence="3" id="KW-0997">Cell inner membrane</keyword>
<evidence type="ECO:0000313" key="8">
    <source>
        <dbReference type="Proteomes" id="UP000254764"/>
    </source>
</evidence>
<keyword evidence="8" id="KW-1185">Reference proteome</keyword>
<dbReference type="RefSeq" id="WP_115670735.1">
    <property type="nucleotide sequence ID" value="NZ_UEYP01000006.1"/>
</dbReference>
<keyword evidence="6" id="KW-0012">Acyltransferase</keyword>
<keyword evidence="4" id="KW-0808">Transferase</keyword>
<keyword evidence="5" id="KW-0472">Membrane</keyword>
<organism evidence="7 8">
    <name type="scientific">Ciceribacter selenitireducens ATCC BAA-1503</name>
    <dbReference type="NCBI Taxonomy" id="1336235"/>
    <lineage>
        <taxon>Bacteria</taxon>
        <taxon>Pseudomonadati</taxon>
        <taxon>Pseudomonadota</taxon>
        <taxon>Alphaproteobacteria</taxon>
        <taxon>Hyphomicrobiales</taxon>
        <taxon>Rhizobiaceae</taxon>
        <taxon>Ciceribacter</taxon>
    </lineage>
</organism>
<proteinExistence type="predicted"/>
<accession>A0A376AK79</accession>
<comment type="subcellular location">
    <subcellularLocation>
        <location evidence="1">Cell inner membrane</location>
    </subcellularLocation>
</comment>
<dbReference type="GO" id="GO:0005886">
    <property type="term" value="C:plasma membrane"/>
    <property type="evidence" value="ECO:0007669"/>
    <property type="project" value="UniProtKB-SubCell"/>
</dbReference>
<dbReference type="EMBL" id="UEYP01000006">
    <property type="protein sequence ID" value="SSC68222.1"/>
    <property type="molecule type" value="Genomic_DNA"/>
</dbReference>
<dbReference type="OrthoDB" id="7463125at2"/>
<dbReference type="PANTHER" id="PTHR30606">
    <property type="entry name" value="LIPID A BIOSYNTHESIS LAUROYL ACYLTRANSFERASE"/>
    <property type="match status" value="1"/>
</dbReference>